<comment type="cofactor">
    <cofactor evidence="2">
        <name>Mn(2+)</name>
        <dbReference type="ChEBI" id="CHEBI:29035"/>
    </cofactor>
    <text evidence="2">The Mn(2+) ion enhances activity.</text>
</comment>
<dbReference type="InterPro" id="IPR033846">
    <property type="entry name" value="YxeP-like"/>
</dbReference>
<keyword evidence="2" id="KW-0479">Metal-binding</keyword>
<dbReference type="Gene3D" id="3.40.630.10">
    <property type="entry name" value="Zn peptidases"/>
    <property type="match status" value="1"/>
</dbReference>
<dbReference type="eggNOG" id="COG1473">
    <property type="taxonomic scope" value="Bacteria"/>
</dbReference>
<dbReference type="SUPFAM" id="SSF53187">
    <property type="entry name" value="Zn-dependent exopeptidases"/>
    <property type="match status" value="1"/>
</dbReference>
<dbReference type="Pfam" id="PF07687">
    <property type="entry name" value="M20_dimer"/>
    <property type="match status" value="1"/>
</dbReference>
<dbReference type="Proteomes" id="UP000000814">
    <property type="component" value="Chromosome"/>
</dbReference>
<dbReference type="CDD" id="cd05669">
    <property type="entry name" value="M20_Acy1_YxeP-like"/>
    <property type="match status" value="1"/>
</dbReference>
<protein>
    <submittedName>
        <fullName evidence="4">Metal-dependent amidohydrolase</fullName>
    </submittedName>
</protein>
<evidence type="ECO:0000259" key="3">
    <source>
        <dbReference type="Pfam" id="PF07687"/>
    </source>
</evidence>
<dbReference type="PIR" id="F97013">
    <property type="entry name" value="F97013"/>
</dbReference>
<dbReference type="InterPro" id="IPR017439">
    <property type="entry name" value="Amidohydrolase"/>
</dbReference>
<sequence>MITIEKQEEFLKKLIGYRRELHKHPELSMKEYETTKRIKRWLYENDIKVLDFPIEVGVVAEIEGEHEGKTVAIRADIDALPIEEKTELPFSSVNKGIMHACGHDFHTAAILGTAIILSKRKAEIYGRVRIIFQPGEETGKGSQYIIEEGVLRDVDCIFGMHNKPDLPVGTIGIRSGELMASVDRFEIKVIGSGGHAGIPNKCIDPIVVASQIVASMQTVVSRSISPIESVVISITRFNSGTTWNVISDSAEMEGTVRTFNNNIREEIRNLMERTAKGIARALGGKIEFKWFSYSPVLENDVRFKDLCIEAAEDNGYKYVEAKRNLGGEDFSFYQTVVPSFFVWMGVDGTEEWHKANYNLKEDALMVAANYFSDLALKVLSKK</sequence>
<proteinExistence type="predicted"/>
<dbReference type="STRING" id="272562.CA_C0921"/>
<feature type="binding site" evidence="2">
    <location>
        <position position="101"/>
    </location>
    <ligand>
        <name>Mn(2+)</name>
        <dbReference type="ChEBI" id="CHEBI:29035"/>
        <label>2</label>
    </ligand>
</feature>
<evidence type="ECO:0000256" key="2">
    <source>
        <dbReference type="PIRSR" id="PIRSR005962-1"/>
    </source>
</evidence>
<dbReference type="OrthoDB" id="9776731at2"/>
<gene>
    <name evidence="4" type="ordered locus">CA_C0921</name>
</gene>
<dbReference type="Gene3D" id="3.30.70.360">
    <property type="match status" value="1"/>
</dbReference>
<evidence type="ECO:0000256" key="1">
    <source>
        <dbReference type="ARBA" id="ARBA00022801"/>
    </source>
</evidence>
<feature type="domain" description="Peptidase M20 dimerisation" evidence="3">
    <location>
        <begin position="184"/>
        <end position="276"/>
    </location>
</feature>
<dbReference type="HOGENOM" id="CLU_023257_1_1_9"/>
<organism evidence="4 5">
    <name type="scientific">Clostridium acetobutylicum (strain ATCC 824 / DSM 792 / JCM 1419 / IAM 19013 / LMG 5710 / NBRC 13948 / NRRL B-527 / VKM B-1787 / 2291 / W)</name>
    <dbReference type="NCBI Taxonomy" id="272562"/>
    <lineage>
        <taxon>Bacteria</taxon>
        <taxon>Bacillati</taxon>
        <taxon>Bacillota</taxon>
        <taxon>Clostridia</taxon>
        <taxon>Eubacteriales</taxon>
        <taxon>Clostridiaceae</taxon>
        <taxon>Clostridium</taxon>
    </lineage>
</organism>
<dbReference type="PANTHER" id="PTHR11014">
    <property type="entry name" value="PEPTIDASE M20 FAMILY MEMBER"/>
    <property type="match status" value="1"/>
</dbReference>
<dbReference type="PANTHER" id="PTHR11014:SF63">
    <property type="entry name" value="METALLOPEPTIDASE, PUTATIVE (AFU_ORTHOLOGUE AFUA_6G09600)-RELATED"/>
    <property type="match status" value="1"/>
</dbReference>
<feature type="binding site" evidence="2">
    <location>
        <position position="137"/>
    </location>
    <ligand>
        <name>Mn(2+)</name>
        <dbReference type="ChEBI" id="CHEBI:29035"/>
        <label>2</label>
    </ligand>
</feature>
<dbReference type="FunFam" id="3.30.70.360:FF:000001">
    <property type="entry name" value="N-acetyldiaminopimelate deacetylase"/>
    <property type="match status" value="1"/>
</dbReference>
<keyword evidence="1" id="KW-0378">Hydrolase</keyword>
<dbReference type="RefSeq" id="WP_010964239.1">
    <property type="nucleotide sequence ID" value="NC_003030.1"/>
</dbReference>
<dbReference type="PIRSF" id="PIRSF005962">
    <property type="entry name" value="Pept_M20D_amidohydro"/>
    <property type="match status" value="1"/>
</dbReference>
<reference evidence="4 5" key="1">
    <citation type="journal article" date="2001" name="J. Bacteriol.">
        <title>Genome sequence and comparative analysis of the solvent-producing bacterium Clostridium acetobutylicum.</title>
        <authorList>
            <person name="Nolling J."/>
            <person name="Breton G."/>
            <person name="Omelchenko M.V."/>
            <person name="Makarova K.S."/>
            <person name="Zeng Q."/>
            <person name="Gibson R."/>
            <person name="Lee H.M."/>
            <person name="Dubois J."/>
            <person name="Qiu D."/>
            <person name="Hitti J."/>
            <person name="Wolf Y.I."/>
            <person name="Tatusov R.L."/>
            <person name="Sabathe F."/>
            <person name="Doucette-Stamm L."/>
            <person name="Soucaille P."/>
            <person name="Daly M.J."/>
            <person name="Bennett G.N."/>
            <person name="Koonin E.V."/>
            <person name="Smith D.R."/>
        </authorList>
    </citation>
    <scope>NUCLEOTIDE SEQUENCE [LARGE SCALE GENOMIC DNA]</scope>
    <source>
        <strain evidence="5">ATCC 824 / DSM 792 / JCM 1419 / LMG 5710 / VKM B-1787</strain>
    </source>
</reference>
<dbReference type="InterPro" id="IPR036264">
    <property type="entry name" value="Bact_exopeptidase_dim_dom"/>
</dbReference>
<dbReference type="EMBL" id="AE001437">
    <property type="protein sequence ID" value="AAK78897.1"/>
    <property type="molecule type" value="Genomic_DNA"/>
</dbReference>
<evidence type="ECO:0000313" key="4">
    <source>
        <dbReference type="EMBL" id="AAK78897.1"/>
    </source>
</evidence>
<dbReference type="GO" id="GO:0019877">
    <property type="term" value="P:diaminopimelate biosynthetic process"/>
    <property type="evidence" value="ECO:0007669"/>
    <property type="project" value="UniProtKB-ARBA"/>
</dbReference>
<keyword evidence="5" id="KW-1185">Reference proteome</keyword>
<dbReference type="InterPro" id="IPR002933">
    <property type="entry name" value="Peptidase_M20"/>
</dbReference>
<feature type="binding site" evidence="2">
    <location>
        <position position="353"/>
    </location>
    <ligand>
        <name>Mn(2+)</name>
        <dbReference type="ChEBI" id="CHEBI:29035"/>
        <label>2</label>
    </ligand>
</feature>
<dbReference type="AlphaFoldDB" id="Q97KJ8"/>
<dbReference type="NCBIfam" id="TIGR01891">
    <property type="entry name" value="amidohydrolases"/>
    <property type="match status" value="1"/>
</dbReference>
<dbReference type="GO" id="GO:0046872">
    <property type="term" value="F:metal ion binding"/>
    <property type="evidence" value="ECO:0007669"/>
    <property type="project" value="UniProtKB-KW"/>
</dbReference>
<dbReference type="MEROPS" id="M20.015"/>
<feature type="binding site" evidence="2">
    <location>
        <position position="103"/>
    </location>
    <ligand>
        <name>Mn(2+)</name>
        <dbReference type="ChEBI" id="CHEBI:29035"/>
        <label>2</label>
    </ligand>
</feature>
<dbReference type="PATRIC" id="fig|272562.8.peg.1130"/>
<keyword evidence="2" id="KW-0464">Manganese</keyword>
<dbReference type="KEGG" id="cac:CA_C0921"/>
<name>Q97KJ8_CLOAB</name>
<evidence type="ECO:0000313" key="5">
    <source>
        <dbReference type="Proteomes" id="UP000000814"/>
    </source>
</evidence>
<dbReference type="InterPro" id="IPR011650">
    <property type="entry name" value="Peptidase_M20_dimer"/>
</dbReference>
<dbReference type="SUPFAM" id="SSF55031">
    <property type="entry name" value="Bacterial exopeptidase dimerisation domain"/>
    <property type="match status" value="1"/>
</dbReference>
<dbReference type="Pfam" id="PF01546">
    <property type="entry name" value="Peptidase_M20"/>
    <property type="match status" value="1"/>
</dbReference>
<feature type="binding site" evidence="2">
    <location>
        <position position="161"/>
    </location>
    <ligand>
        <name>Mn(2+)</name>
        <dbReference type="ChEBI" id="CHEBI:29035"/>
        <label>2</label>
    </ligand>
</feature>
<dbReference type="GeneID" id="44997431"/>
<dbReference type="GO" id="GO:0050118">
    <property type="term" value="F:N-acetyldiaminopimelate deacetylase activity"/>
    <property type="evidence" value="ECO:0007669"/>
    <property type="project" value="UniProtKB-ARBA"/>
</dbReference>
<accession>Q97KJ8</accession>